<dbReference type="EMBL" id="KV449869">
    <property type="protein sequence ID" value="OAX30833.1"/>
    <property type="molecule type" value="Genomic_DNA"/>
</dbReference>
<protein>
    <submittedName>
        <fullName evidence="1">Uncharacterized protein</fullName>
    </submittedName>
</protein>
<proteinExistence type="predicted"/>
<gene>
    <name evidence="1" type="ORF">K503DRAFT_704746</name>
</gene>
<dbReference type="OrthoDB" id="2800503at2759"/>
<sequence>MPAGNIRAVSIMHSGGIIVEMETEGLATWCRSPDGRTAFESHLGSPASLSNRTFPIVLQYLPTQTKIEQVGFLQLMEHENSLPENSLAAIRWIKPPLRRTSQQQKA</sequence>
<organism evidence="1 2">
    <name type="scientific">Rhizopogon vinicolor AM-OR11-026</name>
    <dbReference type="NCBI Taxonomy" id="1314800"/>
    <lineage>
        <taxon>Eukaryota</taxon>
        <taxon>Fungi</taxon>
        <taxon>Dikarya</taxon>
        <taxon>Basidiomycota</taxon>
        <taxon>Agaricomycotina</taxon>
        <taxon>Agaricomycetes</taxon>
        <taxon>Agaricomycetidae</taxon>
        <taxon>Boletales</taxon>
        <taxon>Suillineae</taxon>
        <taxon>Rhizopogonaceae</taxon>
        <taxon>Rhizopogon</taxon>
    </lineage>
</organism>
<reference evidence="1 2" key="1">
    <citation type="submission" date="2016-06" db="EMBL/GenBank/DDBJ databases">
        <title>Comparative genomics of the ectomycorrhizal sister species Rhizopogon vinicolor and Rhizopogon vesiculosus (Basidiomycota: Boletales) reveals a divergence of the mating type B locus.</title>
        <authorList>
            <consortium name="DOE Joint Genome Institute"/>
            <person name="Mujic A.B."/>
            <person name="Kuo A."/>
            <person name="Tritt A."/>
            <person name="Lipzen A."/>
            <person name="Chen C."/>
            <person name="Johnson J."/>
            <person name="Sharma A."/>
            <person name="Barry K."/>
            <person name="Grigoriev I.V."/>
            <person name="Spatafora J.W."/>
        </authorList>
    </citation>
    <scope>NUCLEOTIDE SEQUENCE [LARGE SCALE GENOMIC DNA]</scope>
    <source>
        <strain evidence="1 2">AM-OR11-026</strain>
    </source>
</reference>
<keyword evidence="2" id="KW-1185">Reference proteome</keyword>
<evidence type="ECO:0000313" key="2">
    <source>
        <dbReference type="Proteomes" id="UP000092154"/>
    </source>
</evidence>
<dbReference type="InParanoid" id="A0A1B7MDY8"/>
<dbReference type="Proteomes" id="UP000092154">
    <property type="component" value="Unassembled WGS sequence"/>
</dbReference>
<evidence type="ECO:0000313" key="1">
    <source>
        <dbReference type="EMBL" id="OAX30833.1"/>
    </source>
</evidence>
<name>A0A1B7MDY8_9AGAM</name>
<accession>A0A1B7MDY8</accession>
<feature type="non-terminal residue" evidence="1">
    <location>
        <position position="106"/>
    </location>
</feature>
<dbReference type="AlphaFoldDB" id="A0A1B7MDY8"/>